<proteinExistence type="predicted"/>
<dbReference type="EMBL" id="JACYTO010000001">
    <property type="protein sequence ID" value="MBD8503109.1"/>
    <property type="molecule type" value="Genomic_DNA"/>
</dbReference>
<evidence type="ECO:0000313" key="2">
    <source>
        <dbReference type="Proteomes" id="UP000603602"/>
    </source>
</evidence>
<dbReference type="PANTHER" id="PTHR39431">
    <property type="entry name" value="FRPA/C-RELATED PROTEIN"/>
    <property type="match status" value="1"/>
</dbReference>
<comment type="caution">
    <text evidence="1">The sequence shown here is derived from an EMBL/GenBank/DDBJ whole genome shotgun (WGS) entry which is preliminary data.</text>
</comment>
<evidence type="ECO:0008006" key="3">
    <source>
        <dbReference type="Google" id="ProtNLM"/>
    </source>
</evidence>
<dbReference type="RefSeq" id="WP_187717842.1">
    <property type="nucleotide sequence ID" value="NZ_JACTAH010000001.1"/>
</dbReference>
<dbReference type="PANTHER" id="PTHR39431:SF1">
    <property type="entry name" value="FRPA_C-RELATED PROTEIN"/>
    <property type="match status" value="1"/>
</dbReference>
<name>A0ABR9B9T0_9RHOO</name>
<gene>
    <name evidence="1" type="ORF">IFO67_09460</name>
</gene>
<organism evidence="1 2">
    <name type="scientific">Thauera sedimentorum</name>
    <dbReference type="NCBI Taxonomy" id="2767595"/>
    <lineage>
        <taxon>Bacteria</taxon>
        <taxon>Pseudomonadati</taxon>
        <taxon>Pseudomonadota</taxon>
        <taxon>Betaproteobacteria</taxon>
        <taxon>Rhodocyclales</taxon>
        <taxon>Zoogloeaceae</taxon>
        <taxon>Thauera</taxon>
    </lineage>
</organism>
<protein>
    <recommendedName>
        <fullName evidence="3">VCBS repeat-containing protein</fullName>
    </recommendedName>
</protein>
<sequence>MKIAAASVQMQAEHLSTTRFESSERLTAWVGERRPGARPEPAANAARVVAQAVAPQVRLSAEALAAQAADAAEAADEAGQGDPRLQLLARMIEFFTGRPMRLFDMAEFARGRARAEADAAASTSQVQGAQASGNGPARAGFGIEYDYSETYAEHEQLSFQASGTVRTADGREIAFELSLEMERSYVETHSVSVRAGDARLKDPLVFDFGGPAGALSDLRFSFDLDADGQADEVPLLAGGRGFLAFDRNDNGRIDDGSELFGPLSGDGFAELAALDDDGNGWIDESDAAFGQLRVWQPAAEGDGNVQTLAAAGVGALYLGRVATPFDLRGAANDTLGMMRSSGVYLREDGSAGTLSQIDLSV</sequence>
<dbReference type="Proteomes" id="UP000603602">
    <property type="component" value="Unassembled WGS sequence"/>
</dbReference>
<accession>A0ABR9B9T0</accession>
<reference evidence="2" key="1">
    <citation type="submission" date="2023-07" db="EMBL/GenBank/DDBJ databases">
        <title>Thauera sp. CAU 1555 isolated from sand of Yaerae Beach.</title>
        <authorList>
            <person name="Kim W."/>
        </authorList>
    </citation>
    <scope>NUCLEOTIDE SEQUENCE [LARGE SCALE GENOMIC DNA]</scope>
    <source>
        <strain evidence="2">CAU 1555</strain>
    </source>
</reference>
<evidence type="ECO:0000313" key="1">
    <source>
        <dbReference type="EMBL" id="MBD8503109.1"/>
    </source>
</evidence>
<keyword evidence="2" id="KW-1185">Reference proteome</keyword>